<evidence type="ECO:0000259" key="10">
    <source>
        <dbReference type="PROSITE" id="PS50929"/>
    </source>
</evidence>
<dbReference type="SMART" id="SM00382">
    <property type="entry name" value="AAA"/>
    <property type="match status" value="1"/>
</dbReference>
<dbReference type="GO" id="GO:0005524">
    <property type="term" value="F:ATP binding"/>
    <property type="evidence" value="ECO:0007669"/>
    <property type="project" value="UniProtKB-KW"/>
</dbReference>
<keyword evidence="11" id="KW-0378">Hydrolase</keyword>
<keyword evidence="5 11" id="KW-0067">ATP-binding</keyword>
<evidence type="ECO:0000256" key="8">
    <source>
        <dbReference type="SAM" id="Phobius"/>
    </source>
</evidence>
<dbReference type="InterPro" id="IPR036640">
    <property type="entry name" value="ABC1_TM_sf"/>
</dbReference>
<sequence>MLKILRIFYRYNLRYPYAFVAGAIILVLSRVAANAATYQFRFLVDSLQPFSIDLLVQALGVYIAIRVANVILETIADTVNDIYFINSARDVRTDIFAHLHKLDYAYHATKRSGSLISAMKRGDSAFFSMNIEINRNLVRLFINFIIVSAIFWTLNPKMLAVVVVIVFVNLLTTMWLVRRNISRRSVLNAEEDTLSGIIVDNMINYETVKYFAKEEQEVNRVKKQYKKWHKAVWGYANTFRMIDIVTGALSITGAGLVLLIALQETAAGGLSIGEFVVVTGFVTTFFPNLEDVVWRFREIAKHYSDLERYLGILDVPVEITETDKPAVLRNVTGAVSFNSVSFAYKGRDRVIHDIDLQIKPGETVALVGSSGAGKSTLTKLLMRFYDVISGSITIDGIDIRDMKKHDLRSLIGIVPQEPVLFNESIAYNIAYARDDASLEQVRAAAEIAHLDEFIMQLPEGYETEVGERGIKLSGGQKQRLAIARMFIEDPEIIIFDEATSQLDSESEKLIQNAFWKVSAGRTTIIIAHRLSTILRADRIIVLDNGSIAEQGTHAQLLERNGIYKRLWNIQQGEFINDLD</sequence>
<evidence type="ECO:0000259" key="9">
    <source>
        <dbReference type="PROSITE" id="PS50893"/>
    </source>
</evidence>
<name>A0A136LWG0_9BACT</name>
<protein>
    <submittedName>
        <fullName evidence="11">Putative multidrug export ATP-binding/permease protein</fullName>
        <ecNumber evidence="11">3.6.3.-</ecNumber>
    </submittedName>
</protein>
<feature type="transmembrane region" description="Helical" evidence="8">
    <location>
        <begin position="54"/>
        <end position="72"/>
    </location>
</feature>
<dbReference type="STRING" id="1617426.TR69_WS6001001268"/>
<dbReference type="FunFam" id="3.40.50.300:FF:000287">
    <property type="entry name" value="Multidrug ABC transporter ATP-binding protein"/>
    <property type="match status" value="1"/>
</dbReference>
<feature type="transmembrane region" description="Helical" evidence="8">
    <location>
        <begin position="137"/>
        <end position="154"/>
    </location>
</feature>
<feature type="domain" description="ABC transporter" evidence="9">
    <location>
        <begin position="335"/>
        <end position="569"/>
    </location>
</feature>
<dbReference type="Pfam" id="PF00664">
    <property type="entry name" value="ABC_membrane"/>
    <property type="match status" value="1"/>
</dbReference>
<reference evidence="11 12" key="1">
    <citation type="submission" date="2015-02" db="EMBL/GenBank/DDBJ databases">
        <title>Improved understanding of the partial-nitritation anammox process through 23 genomes representing the majority of the microbial community.</title>
        <authorList>
            <person name="Speth D.R."/>
            <person name="In T Zandt M."/>
            <person name="Guerrero Cruz S."/>
            <person name="Jetten M.S."/>
            <person name="Dutilh B.E."/>
        </authorList>
    </citation>
    <scope>NUCLEOTIDE SEQUENCE [LARGE SCALE GENOMIC DNA]</scope>
    <source>
        <strain evidence="11">OLB20</strain>
    </source>
</reference>
<dbReference type="InterPro" id="IPR003439">
    <property type="entry name" value="ABC_transporter-like_ATP-bd"/>
</dbReference>
<keyword evidence="4" id="KW-0547">Nucleotide-binding</keyword>
<comment type="subcellular location">
    <subcellularLocation>
        <location evidence="1">Cell membrane</location>
        <topology evidence="1">Multi-pass membrane protein</topology>
    </subcellularLocation>
</comment>
<dbReference type="PANTHER" id="PTHR24221">
    <property type="entry name" value="ATP-BINDING CASSETTE SUB-FAMILY B"/>
    <property type="match status" value="1"/>
</dbReference>
<evidence type="ECO:0000256" key="4">
    <source>
        <dbReference type="ARBA" id="ARBA00022741"/>
    </source>
</evidence>
<dbReference type="GO" id="GO:0016887">
    <property type="term" value="F:ATP hydrolysis activity"/>
    <property type="evidence" value="ECO:0007669"/>
    <property type="project" value="InterPro"/>
</dbReference>
<dbReference type="GO" id="GO:0005886">
    <property type="term" value="C:plasma membrane"/>
    <property type="evidence" value="ECO:0007669"/>
    <property type="project" value="UniProtKB-SubCell"/>
</dbReference>
<dbReference type="SUPFAM" id="SSF90123">
    <property type="entry name" value="ABC transporter transmembrane region"/>
    <property type="match status" value="1"/>
</dbReference>
<dbReference type="Gene3D" id="3.40.50.300">
    <property type="entry name" value="P-loop containing nucleotide triphosphate hydrolases"/>
    <property type="match status" value="1"/>
</dbReference>
<dbReference type="InterPro" id="IPR011527">
    <property type="entry name" value="ABC1_TM_dom"/>
</dbReference>
<evidence type="ECO:0000256" key="6">
    <source>
        <dbReference type="ARBA" id="ARBA00022989"/>
    </source>
</evidence>
<dbReference type="PROSITE" id="PS50929">
    <property type="entry name" value="ABC_TM1F"/>
    <property type="match status" value="1"/>
</dbReference>
<dbReference type="GO" id="GO:0140359">
    <property type="term" value="F:ABC-type transporter activity"/>
    <property type="evidence" value="ECO:0007669"/>
    <property type="project" value="InterPro"/>
</dbReference>
<dbReference type="PROSITE" id="PS50893">
    <property type="entry name" value="ABC_TRANSPORTER_2"/>
    <property type="match status" value="1"/>
</dbReference>
<dbReference type="InterPro" id="IPR003593">
    <property type="entry name" value="AAA+_ATPase"/>
</dbReference>
<evidence type="ECO:0000256" key="1">
    <source>
        <dbReference type="ARBA" id="ARBA00004651"/>
    </source>
</evidence>
<organism evidence="11 12">
    <name type="scientific">candidate division WS6 bacterium OLB20</name>
    <dbReference type="NCBI Taxonomy" id="1617426"/>
    <lineage>
        <taxon>Bacteria</taxon>
        <taxon>Candidatus Dojkabacteria</taxon>
    </lineage>
</organism>
<evidence type="ECO:0000313" key="11">
    <source>
        <dbReference type="EMBL" id="KXK25979.1"/>
    </source>
</evidence>
<evidence type="ECO:0000256" key="5">
    <source>
        <dbReference type="ARBA" id="ARBA00022840"/>
    </source>
</evidence>
<dbReference type="Proteomes" id="UP000070457">
    <property type="component" value="Unassembled WGS sequence"/>
</dbReference>
<dbReference type="PROSITE" id="PS00211">
    <property type="entry name" value="ABC_TRANSPORTER_1"/>
    <property type="match status" value="1"/>
</dbReference>
<dbReference type="InterPro" id="IPR017871">
    <property type="entry name" value="ABC_transporter-like_CS"/>
</dbReference>
<proteinExistence type="predicted"/>
<keyword evidence="7 8" id="KW-0472">Membrane</keyword>
<evidence type="ECO:0000256" key="7">
    <source>
        <dbReference type="ARBA" id="ARBA00023136"/>
    </source>
</evidence>
<dbReference type="Gene3D" id="1.20.1560.10">
    <property type="entry name" value="ABC transporter type 1, transmembrane domain"/>
    <property type="match status" value="1"/>
</dbReference>
<evidence type="ECO:0000256" key="3">
    <source>
        <dbReference type="ARBA" id="ARBA00022692"/>
    </source>
</evidence>
<dbReference type="AlphaFoldDB" id="A0A136LWG0"/>
<dbReference type="Pfam" id="PF00005">
    <property type="entry name" value="ABC_tran"/>
    <property type="match status" value="1"/>
</dbReference>
<feature type="transmembrane region" description="Helical" evidence="8">
    <location>
        <begin position="244"/>
        <end position="262"/>
    </location>
</feature>
<dbReference type="EMBL" id="JYNZ01000005">
    <property type="protein sequence ID" value="KXK25979.1"/>
    <property type="molecule type" value="Genomic_DNA"/>
</dbReference>
<dbReference type="PANTHER" id="PTHR24221:SF654">
    <property type="entry name" value="ATP-BINDING CASSETTE SUB-FAMILY B MEMBER 6"/>
    <property type="match status" value="1"/>
</dbReference>
<gene>
    <name evidence="11" type="ORF">TR69_WS6001001268</name>
</gene>
<keyword evidence="6 8" id="KW-1133">Transmembrane helix</keyword>
<accession>A0A136LWG0</accession>
<dbReference type="InterPro" id="IPR027417">
    <property type="entry name" value="P-loop_NTPase"/>
</dbReference>
<keyword evidence="2" id="KW-0813">Transport</keyword>
<evidence type="ECO:0000313" key="12">
    <source>
        <dbReference type="Proteomes" id="UP000070457"/>
    </source>
</evidence>
<dbReference type="PATRIC" id="fig|1617426.3.peg.1254"/>
<dbReference type="SUPFAM" id="SSF52540">
    <property type="entry name" value="P-loop containing nucleoside triphosphate hydrolases"/>
    <property type="match status" value="1"/>
</dbReference>
<feature type="transmembrane region" description="Helical" evidence="8">
    <location>
        <begin position="160"/>
        <end position="177"/>
    </location>
</feature>
<evidence type="ECO:0000256" key="2">
    <source>
        <dbReference type="ARBA" id="ARBA00022448"/>
    </source>
</evidence>
<keyword evidence="3 8" id="KW-0812">Transmembrane</keyword>
<dbReference type="InterPro" id="IPR039421">
    <property type="entry name" value="Type_1_exporter"/>
</dbReference>
<feature type="domain" description="ABC transmembrane type-1" evidence="10">
    <location>
        <begin position="20"/>
        <end position="301"/>
    </location>
</feature>
<comment type="caution">
    <text evidence="11">The sequence shown here is derived from an EMBL/GenBank/DDBJ whole genome shotgun (WGS) entry which is preliminary data.</text>
</comment>
<dbReference type="EC" id="3.6.3.-" evidence="11"/>